<reference evidence="1 2" key="1">
    <citation type="submission" date="2016-03" db="EMBL/GenBank/DDBJ databases">
        <title>Spore heat resistance.</title>
        <authorList>
            <person name="Boekhorst J."/>
            <person name="Berendsen E.M."/>
            <person name="Wells-Bennik M.H."/>
            <person name="Kuipers O.P."/>
        </authorList>
    </citation>
    <scope>NUCLEOTIDE SEQUENCE [LARGE SCALE GENOMIC DNA]</scope>
    <source>
        <strain evidence="1 2">GS8</strain>
    </source>
</reference>
<gene>
    <name evidence="1" type="ORF">GS8_3340</name>
</gene>
<dbReference type="EMBL" id="LUCS01000042">
    <property type="protein sequence ID" value="KAF6509288.1"/>
    <property type="molecule type" value="Genomic_DNA"/>
</dbReference>
<protein>
    <submittedName>
        <fullName evidence="1">Uncharacterized protein</fullName>
    </submittedName>
</protein>
<dbReference type="Proteomes" id="UP000773850">
    <property type="component" value="Unassembled WGS sequence"/>
</dbReference>
<evidence type="ECO:0000313" key="1">
    <source>
        <dbReference type="EMBL" id="KAF6509288.1"/>
    </source>
</evidence>
<evidence type="ECO:0000313" key="2">
    <source>
        <dbReference type="Proteomes" id="UP000773850"/>
    </source>
</evidence>
<sequence length="165" mass="18541">MLFDIGLQEFGVPRRSDVPAHFRGSGGQHKLFDLFLLFFGEKRLPPGGEIPMKQELQTAFVEQRHIMGNGLSAHVDHGGHLFAQIAFHDQANRHHPLAKKGVFDFPFLFAKCPRCPSVIVGDFETFHAEFRSFSMLFLRSSITGVGTTYTKVNFSMSIYIIAIKG</sequence>
<accession>A0ABQ7HAS0</accession>
<organism evidence="1 2">
    <name type="scientific">Geobacillus stearothermophilus</name>
    <name type="common">Bacillus stearothermophilus</name>
    <dbReference type="NCBI Taxonomy" id="1422"/>
    <lineage>
        <taxon>Bacteria</taxon>
        <taxon>Bacillati</taxon>
        <taxon>Bacillota</taxon>
        <taxon>Bacilli</taxon>
        <taxon>Bacillales</taxon>
        <taxon>Anoxybacillaceae</taxon>
        <taxon>Geobacillus</taxon>
    </lineage>
</organism>
<comment type="caution">
    <text evidence="1">The sequence shown here is derived from an EMBL/GenBank/DDBJ whole genome shotgun (WGS) entry which is preliminary data.</text>
</comment>
<name>A0ABQ7HAS0_GEOSE</name>
<keyword evidence="2" id="KW-1185">Reference proteome</keyword>
<proteinExistence type="predicted"/>